<dbReference type="CTD" id="20238885"/>
<dbReference type="AlphaFoldDB" id="V4BVG5"/>
<gene>
    <name evidence="6" type="ORF">LOTGIDRAFT_162039</name>
</gene>
<dbReference type="GeneID" id="20238885"/>
<sequence length="120" mass="14350">MTDLEDDAARSVASTSAFTVEEHETESRARRSRKSSNEYLEMRDSEILEIEKERLEVEKKRLSIESKRLEIEQRRLQIEEKRLQLEMMQKASYKYQCADQNSYDFESNEPIYTTLKDFLV</sequence>
<dbReference type="EMBL" id="KB201977">
    <property type="protein sequence ID" value="ESO93014.1"/>
    <property type="molecule type" value="Genomic_DNA"/>
</dbReference>
<evidence type="ECO:0000256" key="4">
    <source>
        <dbReference type="SAM" id="Coils"/>
    </source>
</evidence>
<feature type="region of interest" description="Disordered" evidence="5">
    <location>
        <begin position="1"/>
        <end position="37"/>
    </location>
</feature>
<evidence type="ECO:0000256" key="1">
    <source>
        <dbReference type="ARBA" id="ARBA00007604"/>
    </source>
</evidence>
<dbReference type="Proteomes" id="UP000030746">
    <property type="component" value="Unassembled WGS sequence"/>
</dbReference>
<evidence type="ECO:0000313" key="7">
    <source>
        <dbReference type="Proteomes" id="UP000030746"/>
    </source>
</evidence>
<organism evidence="6 7">
    <name type="scientific">Lottia gigantea</name>
    <name type="common">Giant owl limpet</name>
    <dbReference type="NCBI Taxonomy" id="225164"/>
    <lineage>
        <taxon>Eukaryota</taxon>
        <taxon>Metazoa</taxon>
        <taxon>Spiralia</taxon>
        <taxon>Lophotrochozoa</taxon>
        <taxon>Mollusca</taxon>
        <taxon>Gastropoda</taxon>
        <taxon>Patellogastropoda</taxon>
        <taxon>Lottioidea</taxon>
        <taxon>Lottiidae</taxon>
        <taxon>Lottia</taxon>
    </lineage>
</organism>
<evidence type="ECO:0000313" key="6">
    <source>
        <dbReference type="EMBL" id="ESO93014.1"/>
    </source>
</evidence>
<comment type="similarity">
    <text evidence="1">Belongs to the molluscan ELH family.</text>
</comment>
<dbReference type="RefSeq" id="XP_009056224.1">
    <property type="nucleotide sequence ID" value="XM_009057976.1"/>
</dbReference>
<keyword evidence="7" id="KW-1185">Reference proteome</keyword>
<evidence type="ECO:0000256" key="5">
    <source>
        <dbReference type="SAM" id="MobiDB-lite"/>
    </source>
</evidence>
<evidence type="ECO:0000256" key="3">
    <source>
        <dbReference type="ARBA" id="ARBA00023320"/>
    </source>
</evidence>
<dbReference type="GO" id="GO:0005179">
    <property type="term" value="F:hormone activity"/>
    <property type="evidence" value="ECO:0007669"/>
    <property type="project" value="InterPro"/>
</dbReference>
<evidence type="ECO:0000256" key="2">
    <source>
        <dbReference type="ARBA" id="ARBA00022815"/>
    </source>
</evidence>
<dbReference type="HOGENOM" id="CLU_2052265_0_0_1"/>
<keyword evidence="2" id="KW-0027">Amidation</keyword>
<keyword evidence="4" id="KW-0175">Coiled coil</keyword>
<dbReference type="Pfam" id="PF02323">
    <property type="entry name" value="ELH"/>
    <property type="match status" value="1"/>
</dbReference>
<name>V4BVG5_LOTGI</name>
<feature type="compositionally biased region" description="Basic and acidic residues" evidence="5">
    <location>
        <begin position="20"/>
        <end position="29"/>
    </location>
</feature>
<accession>V4BVG5</accession>
<keyword evidence="3" id="KW-0527">Neuropeptide</keyword>
<proteinExistence type="inferred from homology"/>
<dbReference type="GO" id="GO:0005576">
    <property type="term" value="C:extracellular region"/>
    <property type="evidence" value="ECO:0007669"/>
    <property type="project" value="InterPro"/>
</dbReference>
<dbReference type="GO" id="GO:0007218">
    <property type="term" value="P:neuropeptide signaling pathway"/>
    <property type="evidence" value="ECO:0007669"/>
    <property type="project" value="UniProtKB-KW"/>
</dbReference>
<protein>
    <submittedName>
        <fullName evidence="6">Uncharacterized protein</fullName>
    </submittedName>
</protein>
<dbReference type="InterPro" id="IPR003424">
    <property type="entry name" value="ELH"/>
</dbReference>
<dbReference type="KEGG" id="lgi:LOTGIDRAFT_162039"/>
<reference evidence="6 7" key="1">
    <citation type="journal article" date="2013" name="Nature">
        <title>Insights into bilaterian evolution from three spiralian genomes.</title>
        <authorList>
            <person name="Simakov O."/>
            <person name="Marletaz F."/>
            <person name="Cho S.J."/>
            <person name="Edsinger-Gonzales E."/>
            <person name="Havlak P."/>
            <person name="Hellsten U."/>
            <person name="Kuo D.H."/>
            <person name="Larsson T."/>
            <person name="Lv J."/>
            <person name="Arendt D."/>
            <person name="Savage R."/>
            <person name="Osoegawa K."/>
            <person name="de Jong P."/>
            <person name="Grimwood J."/>
            <person name="Chapman J.A."/>
            <person name="Shapiro H."/>
            <person name="Aerts A."/>
            <person name="Otillar R.P."/>
            <person name="Terry A.Y."/>
            <person name="Boore J.L."/>
            <person name="Grigoriev I.V."/>
            <person name="Lindberg D.R."/>
            <person name="Seaver E.C."/>
            <person name="Weisblat D.A."/>
            <person name="Putnam N.H."/>
            <person name="Rokhsar D.S."/>
        </authorList>
    </citation>
    <scope>NUCLEOTIDE SEQUENCE [LARGE SCALE GENOMIC DNA]</scope>
</reference>
<feature type="coiled-coil region" evidence="4">
    <location>
        <begin position="45"/>
        <end position="91"/>
    </location>
</feature>